<accession>A0ABP9G9C7</accession>
<dbReference type="Pfam" id="PF20619">
    <property type="entry name" value="DUF6804"/>
    <property type="match status" value="1"/>
</dbReference>
<evidence type="ECO:0000313" key="2">
    <source>
        <dbReference type="EMBL" id="GAA4932902.1"/>
    </source>
</evidence>
<organism evidence="2 3">
    <name type="scientific">Algibacter agarivorans</name>
    <dbReference type="NCBI Taxonomy" id="1109741"/>
    <lineage>
        <taxon>Bacteria</taxon>
        <taxon>Pseudomonadati</taxon>
        <taxon>Bacteroidota</taxon>
        <taxon>Flavobacteriia</taxon>
        <taxon>Flavobacteriales</taxon>
        <taxon>Flavobacteriaceae</taxon>
        <taxon>Algibacter</taxon>
    </lineage>
</organism>
<keyword evidence="1" id="KW-0812">Transmembrane</keyword>
<keyword evidence="1" id="KW-1133">Transmembrane helix</keyword>
<gene>
    <name evidence="2" type="ORF">GCM10023314_01640</name>
</gene>
<keyword evidence="3" id="KW-1185">Reference proteome</keyword>
<evidence type="ECO:0000313" key="3">
    <source>
        <dbReference type="Proteomes" id="UP001501302"/>
    </source>
</evidence>
<dbReference type="InterPro" id="IPR046548">
    <property type="entry name" value="DUF6804"/>
</dbReference>
<sequence length="99" mass="11031">MKYLLLICASLLFIALADLPIGYYTLLRIAVTIGATAVVVMEFENGFNFWVIAFGIAAIVFNPLIPIYLNNKDAWMPIDIVAAILFLIKSFTIKTNTDE</sequence>
<dbReference type="Proteomes" id="UP001501302">
    <property type="component" value="Unassembled WGS sequence"/>
</dbReference>
<reference evidence="3" key="1">
    <citation type="journal article" date="2019" name="Int. J. Syst. Evol. Microbiol.">
        <title>The Global Catalogue of Microorganisms (GCM) 10K type strain sequencing project: providing services to taxonomists for standard genome sequencing and annotation.</title>
        <authorList>
            <consortium name="The Broad Institute Genomics Platform"/>
            <consortium name="The Broad Institute Genome Sequencing Center for Infectious Disease"/>
            <person name="Wu L."/>
            <person name="Ma J."/>
        </authorList>
    </citation>
    <scope>NUCLEOTIDE SEQUENCE [LARGE SCALE GENOMIC DNA]</scope>
    <source>
        <strain evidence="3">JCM 18285</strain>
    </source>
</reference>
<dbReference type="RefSeq" id="WP_345189565.1">
    <property type="nucleotide sequence ID" value="NZ_BAABJJ010000001.1"/>
</dbReference>
<feature type="transmembrane region" description="Helical" evidence="1">
    <location>
        <begin position="50"/>
        <end position="69"/>
    </location>
</feature>
<protein>
    <submittedName>
        <fullName evidence="2">Uncharacterized protein</fullName>
    </submittedName>
</protein>
<comment type="caution">
    <text evidence="2">The sequence shown here is derived from an EMBL/GenBank/DDBJ whole genome shotgun (WGS) entry which is preliminary data.</text>
</comment>
<evidence type="ECO:0000256" key="1">
    <source>
        <dbReference type="SAM" id="Phobius"/>
    </source>
</evidence>
<dbReference type="EMBL" id="BAABJJ010000001">
    <property type="protein sequence ID" value="GAA4932902.1"/>
    <property type="molecule type" value="Genomic_DNA"/>
</dbReference>
<name>A0ABP9G9C7_9FLAO</name>
<proteinExistence type="predicted"/>
<keyword evidence="1" id="KW-0472">Membrane</keyword>
<feature type="transmembrane region" description="Helical" evidence="1">
    <location>
        <begin position="75"/>
        <end position="93"/>
    </location>
</feature>